<evidence type="ECO:0000256" key="3">
    <source>
        <dbReference type="ARBA" id="ARBA00022475"/>
    </source>
</evidence>
<feature type="transmembrane region" description="Helical" evidence="7">
    <location>
        <begin position="335"/>
        <end position="357"/>
    </location>
</feature>
<evidence type="ECO:0000256" key="5">
    <source>
        <dbReference type="ARBA" id="ARBA00022989"/>
    </source>
</evidence>
<comment type="caution">
    <text evidence="8">The sequence shown here is derived from an EMBL/GenBank/DDBJ whole genome shotgun (WGS) entry which is preliminary data.</text>
</comment>
<feature type="transmembrane region" description="Helical" evidence="7">
    <location>
        <begin position="212"/>
        <end position="234"/>
    </location>
</feature>
<evidence type="ECO:0000256" key="2">
    <source>
        <dbReference type="ARBA" id="ARBA00007430"/>
    </source>
</evidence>
<organism evidence="8 9">
    <name type="scientific">Bradyrhizobium zhengyangense</name>
    <dbReference type="NCBI Taxonomy" id="2911009"/>
    <lineage>
        <taxon>Bacteria</taxon>
        <taxon>Pseudomonadati</taxon>
        <taxon>Pseudomonadota</taxon>
        <taxon>Alphaproteobacteria</taxon>
        <taxon>Hyphomicrobiales</taxon>
        <taxon>Nitrobacteraceae</taxon>
        <taxon>Bradyrhizobium</taxon>
    </lineage>
</organism>
<keyword evidence="9" id="KW-1185">Reference proteome</keyword>
<keyword evidence="5 7" id="KW-1133">Transmembrane helix</keyword>
<keyword evidence="4 7" id="KW-0812">Transmembrane</keyword>
<proteinExistence type="inferred from homology"/>
<dbReference type="EMBL" id="JAKLUA010000038">
    <property type="protein sequence ID" value="MCG2673208.1"/>
    <property type="molecule type" value="Genomic_DNA"/>
</dbReference>
<feature type="transmembrane region" description="Helical" evidence="7">
    <location>
        <begin position="304"/>
        <end position="323"/>
    </location>
</feature>
<name>A0ABS9M2G5_9BRAD</name>
<evidence type="ECO:0000313" key="9">
    <source>
        <dbReference type="Proteomes" id="UP001139012"/>
    </source>
</evidence>
<gene>
    <name evidence="8" type="ORF">L6637_40665</name>
</gene>
<dbReference type="PANTHER" id="PTHR30250">
    <property type="entry name" value="PST FAMILY PREDICTED COLANIC ACID TRANSPORTER"/>
    <property type="match status" value="1"/>
</dbReference>
<sequence length="418" mass="45872">MTRILAPEMFGVMAIASAVITGLAMFSDLGLKQNIVQSRRGQDAVFLNTAWTLQIVRGFAISTAAILVCFAIFAVRSRGWLPLDSVYADPSLPYVVGALSLWAAIAGFESTKLFEASREILLARITSIEILTQIFGVLCMLAWAVFDRSIWALVVGTLSSAVLRAFLSHVLLPGNSNRLEWEGESVHELLGFGKWIMLASVIGFVVNSGDRLLLAGMVDATVLGFYAIASLFVGSIEGVLARLMTDVSFPALSEIVRTRRATLKQNYYRFLTVIAGGAYLASGVLMTFGGTLVDVLYDRRYHDAGWMLELTSAILLTIPFRLATQSFLALGVPHLQSYILVFRLLSLVGGTSLGFRWYGTRGALIGIVFSHFSYLPVIVYYNIKHRLFDLRIEVYLMAIFPIGILIGKVAAKLVEGLF</sequence>
<feature type="transmembrane region" description="Helical" evidence="7">
    <location>
        <begin position="121"/>
        <end position="144"/>
    </location>
</feature>
<comment type="similarity">
    <text evidence="2">Belongs to the polysaccharide synthase family.</text>
</comment>
<feature type="transmembrane region" description="Helical" evidence="7">
    <location>
        <begin position="150"/>
        <end position="167"/>
    </location>
</feature>
<evidence type="ECO:0000256" key="4">
    <source>
        <dbReference type="ARBA" id="ARBA00022692"/>
    </source>
</evidence>
<keyword evidence="3" id="KW-1003">Cell membrane</keyword>
<feature type="transmembrane region" description="Helical" evidence="7">
    <location>
        <begin position="395"/>
        <end position="414"/>
    </location>
</feature>
<evidence type="ECO:0000256" key="1">
    <source>
        <dbReference type="ARBA" id="ARBA00004651"/>
    </source>
</evidence>
<evidence type="ECO:0000313" key="8">
    <source>
        <dbReference type="EMBL" id="MCG2673208.1"/>
    </source>
</evidence>
<feature type="transmembrane region" description="Helical" evidence="7">
    <location>
        <begin position="363"/>
        <end position="383"/>
    </location>
</feature>
<feature type="transmembrane region" description="Helical" evidence="7">
    <location>
        <begin position="12"/>
        <end position="31"/>
    </location>
</feature>
<feature type="transmembrane region" description="Helical" evidence="7">
    <location>
        <begin position="94"/>
        <end position="114"/>
    </location>
</feature>
<feature type="transmembrane region" description="Helical" evidence="7">
    <location>
        <begin position="267"/>
        <end position="292"/>
    </location>
</feature>
<dbReference type="PANTHER" id="PTHR30250:SF10">
    <property type="entry name" value="LIPOPOLYSACCHARIDE BIOSYNTHESIS PROTEIN WZXC"/>
    <property type="match status" value="1"/>
</dbReference>
<dbReference type="InterPro" id="IPR050833">
    <property type="entry name" value="Poly_Biosynth_Transport"/>
</dbReference>
<comment type="subcellular location">
    <subcellularLocation>
        <location evidence="1">Cell membrane</location>
        <topology evidence="1">Multi-pass membrane protein</topology>
    </subcellularLocation>
</comment>
<dbReference type="Proteomes" id="UP001139012">
    <property type="component" value="Unassembled WGS sequence"/>
</dbReference>
<reference evidence="8" key="1">
    <citation type="submission" date="2022-01" db="EMBL/GenBank/DDBJ databases">
        <title>Genome sequnece data of strain Bradyrhizobium sp. nov.</title>
        <authorList>
            <person name="Zhang J."/>
        </authorList>
    </citation>
    <scope>NUCLEOTIDE SEQUENCE</scope>
    <source>
        <strain evidence="8">WYCCWR 12774</strain>
    </source>
</reference>
<feature type="transmembrane region" description="Helical" evidence="7">
    <location>
        <begin position="51"/>
        <end position="74"/>
    </location>
</feature>
<dbReference type="Pfam" id="PF13440">
    <property type="entry name" value="Polysacc_synt_3"/>
    <property type="match status" value="1"/>
</dbReference>
<feature type="transmembrane region" description="Helical" evidence="7">
    <location>
        <begin position="188"/>
        <end position="206"/>
    </location>
</feature>
<keyword evidence="6 7" id="KW-0472">Membrane</keyword>
<evidence type="ECO:0000256" key="6">
    <source>
        <dbReference type="ARBA" id="ARBA00023136"/>
    </source>
</evidence>
<evidence type="ECO:0000256" key="7">
    <source>
        <dbReference type="SAM" id="Phobius"/>
    </source>
</evidence>
<accession>A0ABS9M2G5</accession>
<protein>
    <submittedName>
        <fullName evidence="8">Oligosaccharide flippase family protein</fullName>
    </submittedName>
</protein>